<reference evidence="1 2" key="2">
    <citation type="journal article" date="2021" name="Int. J. Syst. Evol. Microbiol.">
        <title>Isolation and Polyphasic Characterization of Desulfuromonas versatilis sp. Nov., an Electrogenic Bacteria Capable of Versatile Metabolism Isolated from a Graphene Oxide-Reducing Enrichment Culture.</title>
        <authorList>
            <person name="Xie L."/>
            <person name="Yoshida N."/>
            <person name="Ishii S."/>
            <person name="Meng L."/>
        </authorList>
    </citation>
    <scope>NUCLEOTIDE SEQUENCE [LARGE SCALE GENOMIC DNA]</scope>
    <source>
        <strain evidence="1 2">NIT-T3</strain>
    </source>
</reference>
<proteinExistence type="predicted"/>
<evidence type="ECO:0000313" key="1">
    <source>
        <dbReference type="EMBL" id="BCR03562.1"/>
    </source>
</evidence>
<organism evidence="1 2">
    <name type="scientific">Desulfuromonas versatilis</name>
    <dbReference type="NCBI Taxonomy" id="2802975"/>
    <lineage>
        <taxon>Bacteria</taxon>
        <taxon>Pseudomonadati</taxon>
        <taxon>Thermodesulfobacteriota</taxon>
        <taxon>Desulfuromonadia</taxon>
        <taxon>Desulfuromonadales</taxon>
        <taxon>Desulfuromonadaceae</taxon>
        <taxon>Desulfuromonas</taxon>
    </lineage>
</organism>
<name>A0ABM8HSX4_9BACT</name>
<accession>A0ABM8HSX4</accession>
<keyword evidence="2" id="KW-1185">Reference proteome</keyword>
<gene>
    <name evidence="1" type="ORF">DESUT3_06310</name>
</gene>
<reference evidence="1 2" key="1">
    <citation type="journal article" date="2016" name="C (Basel)">
        <title>Selective Growth of and Electricity Production by Marine Exoelectrogenic Bacteria in Self-Aggregated Hydrogel of Microbially Reduced Graphene Oxide.</title>
        <authorList>
            <person name="Yoshida N."/>
            <person name="Goto Y."/>
            <person name="Miyata Y."/>
        </authorList>
    </citation>
    <scope>NUCLEOTIDE SEQUENCE [LARGE SCALE GENOMIC DNA]</scope>
    <source>
        <strain evidence="1 2">NIT-T3</strain>
    </source>
</reference>
<sequence>MDKEVRTLVARLLAHQHLPRQDRLVKKALTDELFRSELEGRLQACGLRLLDNPYAEHVTLALARDMEQPVMGEQESWVSNTMNLDRSALALLVVLWALIILPKRQRQIERKELDDPSQTEMFAEEKRLPTGRSVSAPVSRKALIADFGERLGRATKIKMNLGTLARYGFIIQRQEEIYEGPLLDLLFDYNQLAGRVLDGALSDLLGKHLGEVLAAREAEEEEDV</sequence>
<protein>
    <recommendedName>
        <fullName evidence="3">DUF4194 domain-containing protein</fullName>
    </recommendedName>
</protein>
<evidence type="ECO:0000313" key="2">
    <source>
        <dbReference type="Proteomes" id="UP001319827"/>
    </source>
</evidence>
<evidence type="ECO:0008006" key="3">
    <source>
        <dbReference type="Google" id="ProtNLM"/>
    </source>
</evidence>
<dbReference type="EMBL" id="AP024355">
    <property type="protein sequence ID" value="BCR03562.1"/>
    <property type="molecule type" value="Genomic_DNA"/>
</dbReference>
<dbReference type="Proteomes" id="UP001319827">
    <property type="component" value="Chromosome"/>
</dbReference>